<dbReference type="CDD" id="cd21115">
    <property type="entry name" value="legumain_C"/>
    <property type="match status" value="1"/>
</dbReference>
<dbReference type="AlphaFoldDB" id="A0A1B6EZU0"/>
<feature type="domain" description="Legumain prodomain" evidence="1">
    <location>
        <begin position="59"/>
        <end position="150"/>
    </location>
</feature>
<evidence type="ECO:0000259" key="1">
    <source>
        <dbReference type="Pfam" id="PF20985"/>
    </source>
</evidence>
<dbReference type="InterPro" id="IPR048501">
    <property type="entry name" value="Legum_prodom"/>
</dbReference>
<name>A0A1B6EZU0_9HEMI</name>
<feature type="non-terminal residue" evidence="2">
    <location>
        <position position="1"/>
    </location>
</feature>
<evidence type="ECO:0000313" key="2">
    <source>
        <dbReference type="EMBL" id="JAS43420.1"/>
    </source>
</evidence>
<accession>A0A1B6EZU0</accession>
<dbReference type="Pfam" id="PF20985">
    <property type="entry name" value="Legum_prodom"/>
    <property type="match status" value="1"/>
</dbReference>
<gene>
    <name evidence="2" type="ORF">g.12007</name>
</gene>
<dbReference type="Gene3D" id="1.10.132.130">
    <property type="match status" value="1"/>
</dbReference>
<dbReference type="EMBL" id="GECZ01026349">
    <property type="protein sequence ID" value="JAS43420.1"/>
    <property type="molecule type" value="Transcribed_RNA"/>
</dbReference>
<proteinExistence type="predicted"/>
<organism evidence="2">
    <name type="scientific">Cuerna arida</name>
    <dbReference type="NCBI Taxonomy" id="1464854"/>
    <lineage>
        <taxon>Eukaryota</taxon>
        <taxon>Metazoa</taxon>
        <taxon>Ecdysozoa</taxon>
        <taxon>Arthropoda</taxon>
        <taxon>Hexapoda</taxon>
        <taxon>Insecta</taxon>
        <taxon>Pterygota</taxon>
        <taxon>Neoptera</taxon>
        <taxon>Paraneoptera</taxon>
        <taxon>Hemiptera</taxon>
        <taxon>Auchenorrhyncha</taxon>
        <taxon>Membracoidea</taxon>
        <taxon>Cicadellidae</taxon>
        <taxon>Cicadellinae</taxon>
        <taxon>Proconiini</taxon>
        <taxon>Cuerna</taxon>
    </lineage>
</organism>
<dbReference type="InterPro" id="IPR046427">
    <property type="entry name" value="Legumain_prodom_sf"/>
</dbReference>
<sequence length="161" mass="18407">LKMQKFSFLGWVTRGIATTQEVCHVIVTQTHIAILTRRINTAQTAEEKHKLEYERFSLMKGRGAIDKLFGRILSQATNHVKEDQNALENTHQPLSLEIMPCYRTLVDKFSQNCININKNLYTLTHLYKLANLCALQYPATDILQVFSAECGDSHRSLIDVN</sequence>
<protein>
    <recommendedName>
        <fullName evidence="1">Legumain prodomain domain-containing protein</fullName>
    </recommendedName>
</protein>
<reference evidence="2" key="1">
    <citation type="submission" date="2015-11" db="EMBL/GenBank/DDBJ databases">
        <title>De novo transcriptome assembly of four potential Pierce s Disease insect vectors from Arizona vineyards.</title>
        <authorList>
            <person name="Tassone E.E."/>
        </authorList>
    </citation>
    <scope>NUCLEOTIDE SEQUENCE</scope>
</reference>